<dbReference type="EMBL" id="FOXR01000021">
    <property type="protein sequence ID" value="SFQ25728.1"/>
    <property type="molecule type" value="Genomic_DNA"/>
</dbReference>
<dbReference type="STRING" id="937334.SAMN05444406_12114"/>
<dbReference type="AlphaFoldDB" id="A0A1I5X1B3"/>
<evidence type="ECO:0000313" key="1">
    <source>
        <dbReference type="EMBL" id="SFQ25728.1"/>
    </source>
</evidence>
<evidence type="ECO:0000313" key="2">
    <source>
        <dbReference type="Proteomes" id="UP000198577"/>
    </source>
</evidence>
<proteinExistence type="predicted"/>
<protein>
    <submittedName>
        <fullName evidence="1">Putative sporulation protein YyaC</fullName>
    </submittedName>
</protein>
<dbReference type="NCBIfam" id="TIGR02841">
    <property type="entry name" value="spore_YyaC"/>
    <property type="match status" value="1"/>
</dbReference>
<sequence>MQAIENRIIDIKNPNALPMFTERFIFTFREAYKMECTSIVVLCIGTDRSTGDCLGPLVGYKLSSMVKWQNVFVYGTLENPVHAKNLHSTLSTIKTNHKRPFIIAVDACLGSHEKVGCIIVDKGPIVPGAGVNKKLPKAGDMYIIGIVNGGRFGRISHTAKHQVEPGHEYGRYHQQRNVFELFKVGRGIGLDLK</sequence>
<keyword evidence="2" id="KW-1185">Reference proteome</keyword>
<organism evidence="1 2">
    <name type="scientific">Caldicoprobacter faecalis</name>
    <dbReference type="NCBI Taxonomy" id="937334"/>
    <lineage>
        <taxon>Bacteria</taxon>
        <taxon>Bacillati</taxon>
        <taxon>Bacillota</taxon>
        <taxon>Clostridia</taxon>
        <taxon>Caldicoprobacterales</taxon>
        <taxon>Caldicoprobacteraceae</taxon>
        <taxon>Caldicoprobacter</taxon>
    </lineage>
</organism>
<dbReference type="InterPro" id="IPR009665">
    <property type="entry name" value="YyaC"/>
</dbReference>
<dbReference type="Pfam" id="PF06866">
    <property type="entry name" value="DUF1256"/>
    <property type="match status" value="1"/>
</dbReference>
<dbReference type="Proteomes" id="UP000198577">
    <property type="component" value="Unassembled WGS sequence"/>
</dbReference>
<dbReference type="SUPFAM" id="SSF53163">
    <property type="entry name" value="HybD-like"/>
    <property type="match status" value="1"/>
</dbReference>
<reference evidence="1 2" key="1">
    <citation type="submission" date="2016-10" db="EMBL/GenBank/DDBJ databases">
        <authorList>
            <person name="de Groot N.N."/>
        </authorList>
    </citation>
    <scope>NUCLEOTIDE SEQUENCE [LARGE SCALE GENOMIC DNA]</scope>
    <source>
        <strain evidence="1 2">DSM 20678</strain>
    </source>
</reference>
<dbReference type="InterPro" id="IPR023430">
    <property type="entry name" value="Pept_HybD-like_dom_sf"/>
</dbReference>
<gene>
    <name evidence="1" type="ORF">SAMN05444406_12114</name>
</gene>
<name>A0A1I5X1B3_9FIRM</name>
<accession>A0A1I5X1B3</accession>